<accession>A0A2P2Q169</accession>
<dbReference type="AlphaFoldDB" id="A0A2P2Q169"/>
<organism evidence="1">
    <name type="scientific">Rhizophora mucronata</name>
    <name type="common">Asiatic mangrove</name>
    <dbReference type="NCBI Taxonomy" id="61149"/>
    <lineage>
        <taxon>Eukaryota</taxon>
        <taxon>Viridiplantae</taxon>
        <taxon>Streptophyta</taxon>
        <taxon>Embryophyta</taxon>
        <taxon>Tracheophyta</taxon>
        <taxon>Spermatophyta</taxon>
        <taxon>Magnoliopsida</taxon>
        <taxon>eudicotyledons</taxon>
        <taxon>Gunneridae</taxon>
        <taxon>Pentapetalae</taxon>
        <taxon>rosids</taxon>
        <taxon>fabids</taxon>
        <taxon>Malpighiales</taxon>
        <taxon>Rhizophoraceae</taxon>
        <taxon>Rhizophora</taxon>
    </lineage>
</organism>
<proteinExistence type="predicted"/>
<dbReference type="EMBL" id="GGEC01080252">
    <property type="protein sequence ID" value="MBX60736.1"/>
    <property type="molecule type" value="Transcribed_RNA"/>
</dbReference>
<evidence type="ECO:0000313" key="1">
    <source>
        <dbReference type="EMBL" id="MBX60736.1"/>
    </source>
</evidence>
<protein>
    <submittedName>
        <fullName evidence="1">Uncharacterized protein</fullName>
    </submittedName>
</protein>
<name>A0A2P2Q169_RHIMU</name>
<reference evidence="1" key="1">
    <citation type="submission" date="2018-02" db="EMBL/GenBank/DDBJ databases">
        <title>Rhizophora mucronata_Transcriptome.</title>
        <authorList>
            <person name="Meera S.P."/>
            <person name="Sreeshan A."/>
            <person name="Augustine A."/>
        </authorList>
    </citation>
    <scope>NUCLEOTIDE SEQUENCE</scope>
    <source>
        <tissue evidence="1">Leaf</tissue>
    </source>
</reference>
<sequence>MEFLSKIPGLLFSHSVPSFAEL</sequence>